<feature type="compositionally biased region" description="Polar residues" evidence="1">
    <location>
        <begin position="250"/>
        <end position="261"/>
    </location>
</feature>
<evidence type="ECO:0000256" key="1">
    <source>
        <dbReference type="SAM" id="MobiDB-lite"/>
    </source>
</evidence>
<feature type="region of interest" description="Disordered" evidence="1">
    <location>
        <begin position="192"/>
        <end position="261"/>
    </location>
</feature>
<feature type="compositionally biased region" description="Low complexity" evidence="1">
    <location>
        <begin position="200"/>
        <end position="211"/>
    </location>
</feature>
<gene>
    <name evidence="2" type="ORF">HYH02_008403</name>
</gene>
<dbReference type="EMBL" id="JAEHOD010000026">
    <property type="protein sequence ID" value="KAG2446409.1"/>
    <property type="molecule type" value="Genomic_DNA"/>
</dbReference>
<feature type="compositionally biased region" description="Low complexity" evidence="1">
    <location>
        <begin position="232"/>
        <end position="242"/>
    </location>
</feature>
<sequence>MAPAPADSSALSLQLWRATGLAPKALHCPRHVFSSEADCEPSTSTSGQHADQFLFRVPQLPSAGQRFYNGPIDTLPTYQQGGQGGLQLSRRTSRATAPAPLPVQAMPGAGKQPRSKPNAGGRGAGTSTASAAAGWYSEPYASVPAATSPEADDYDVLLAQCPRRPRTLRSRRPRQEVLLIWADAVRAVSLSGHKGSKSNLQQQSEQQQLQQVPGAGAGLQTGGGSSGGGSVSSGTTSFGGVVLDAKGQPLSPSSPLSEWRG</sequence>
<protein>
    <submittedName>
        <fullName evidence="2">Uncharacterized protein</fullName>
    </submittedName>
</protein>
<accession>A0A836B3Q8</accession>
<name>A0A836B3Q8_9CHLO</name>
<dbReference type="Proteomes" id="UP000613740">
    <property type="component" value="Unassembled WGS sequence"/>
</dbReference>
<dbReference type="AlphaFoldDB" id="A0A836B3Q8"/>
<feature type="region of interest" description="Disordered" evidence="1">
    <location>
        <begin position="70"/>
        <end position="130"/>
    </location>
</feature>
<dbReference type="OrthoDB" id="540742at2759"/>
<evidence type="ECO:0000313" key="2">
    <source>
        <dbReference type="EMBL" id="KAG2446409.1"/>
    </source>
</evidence>
<reference evidence="2" key="1">
    <citation type="journal article" date="2020" name="bioRxiv">
        <title>Comparative genomics of Chlamydomonas.</title>
        <authorList>
            <person name="Craig R.J."/>
            <person name="Hasan A.R."/>
            <person name="Ness R.W."/>
            <person name="Keightley P.D."/>
        </authorList>
    </citation>
    <scope>NUCLEOTIDE SEQUENCE</scope>
    <source>
        <strain evidence="2">CCAP 11/173</strain>
    </source>
</reference>
<comment type="caution">
    <text evidence="2">The sequence shown here is derived from an EMBL/GenBank/DDBJ whole genome shotgun (WGS) entry which is preliminary data.</text>
</comment>
<proteinExistence type="predicted"/>
<evidence type="ECO:0000313" key="3">
    <source>
        <dbReference type="Proteomes" id="UP000613740"/>
    </source>
</evidence>
<feature type="compositionally biased region" description="Gly residues" evidence="1">
    <location>
        <begin position="215"/>
        <end position="231"/>
    </location>
</feature>
<organism evidence="2 3">
    <name type="scientific">Chlamydomonas schloesseri</name>
    <dbReference type="NCBI Taxonomy" id="2026947"/>
    <lineage>
        <taxon>Eukaryota</taxon>
        <taxon>Viridiplantae</taxon>
        <taxon>Chlorophyta</taxon>
        <taxon>core chlorophytes</taxon>
        <taxon>Chlorophyceae</taxon>
        <taxon>CS clade</taxon>
        <taxon>Chlamydomonadales</taxon>
        <taxon>Chlamydomonadaceae</taxon>
        <taxon>Chlamydomonas</taxon>
    </lineage>
</organism>
<keyword evidence="3" id="KW-1185">Reference proteome</keyword>